<dbReference type="Proteomes" id="UP001500552">
    <property type="component" value="Unassembled WGS sequence"/>
</dbReference>
<gene>
    <name evidence="1" type="ORF">GCM10023188_10960</name>
</gene>
<reference evidence="2" key="1">
    <citation type="journal article" date="2019" name="Int. J. Syst. Evol. Microbiol.">
        <title>The Global Catalogue of Microorganisms (GCM) 10K type strain sequencing project: providing services to taxonomists for standard genome sequencing and annotation.</title>
        <authorList>
            <consortium name="The Broad Institute Genomics Platform"/>
            <consortium name="The Broad Institute Genome Sequencing Center for Infectious Disease"/>
            <person name="Wu L."/>
            <person name="Ma J."/>
        </authorList>
    </citation>
    <scope>NUCLEOTIDE SEQUENCE [LARGE SCALE GENOMIC DNA]</scope>
    <source>
        <strain evidence="2">JCM 17926</strain>
    </source>
</reference>
<dbReference type="EMBL" id="BAABHC010000004">
    <property type="protein sequence ID" value="GAA4427631.1"/>
    <property type="molecule type" value="Genomic_DNA"/>
</dbReference>
<protein>
    <submittedName>
        <fullName evidence="1">Uncharacterized protein</fullName>
    </submittedName>
</protein>
<accession>A0ABP8LFV5</accession>
<keyword evidence="2" id="KW-1185">Reference proteome</keyword>
<dbReference type="Gene3D" id="1.10.357.10">
    <property type="entry name" value="Tetracycline Repressor, domain 2"/>
    <property type="match status" value="1"/>
</dbReference>
<organism evidence="1 2">
    <name type="scientific">Pontibacter saemangeumensis</name>
    <dbReference type="NCBI Taxonomy" id="1084525"/>
    <lineage>
        <taxon>Bacteria</taxon>
        <taxon>Pseudomonadati</taxon>
        <taxon>Bacteroidota</taxon>
        <taxon>Cytophagia</taxon>
        <taxon>Cytophagales</taxon>
        <taxon>Hymenobacteraceae</taxon>
        <taxon>Pontibacter</taxon>
    </lineage>
</organism>
<proteinExistence type="predicted"/>
<evidence type="ECO:0000313" key="2">
    <source>
        <dbReference type="Proteomes" id="UP001500552"/>
    </source>
</evidence>
<evidence type="ECO:0000313" key="1">
    <source>
        <dbReference type="EMBL" id="GAA4427631.1"/>
    </source>
</evidence>
<sequence>MQILKQKYAFWRLLHSLRLQNKVVGHVVVQIKAHVAFVEEKIKENMEGAVVPAPALEAKLLFAAIDGMANHFLLLNDYPIDEVASLLIQKYKPLQNKKLWNLRSGSIASSTLSGTTPWRCSRGSFII</sequence>
<comment type="caution">
    <text evidence="1">The sequence shown here is derived from an EMBL/GenBank/DDBJ whole genome shotgun (WGS) entry which is preliminary data.</text>
</comment>
<name>A0ABP8LFV5_9BACT</name>
<dbReference type="RefSeq" id="WP_345157377.1">
    <property type="nucleotide sequence ID" value="NZ_BAABHC010000004.1"/>
</dbReference>